<dbReference type="Pfam" id="PF00106">
    <property type="entry name" value="adh_short"/>
    <property type="match status" value="1"/>
</dbReference>
<protein>
    <submittedName>
        <fullName evidence="1">Uncharacterized protein</fullName>
    </submittedName>
</protein>
<dbReference type="InterPro" id="IPR002347">
    <property type="entry name" value="SDR_fam"/>
</dbReference>
<evidence type="ECO:0000313" key="1">
    <source>
        <dbReference type="EMBL" id="CAB3747767.1"/>
    </source>
</evidence>
<dbReference type="PANTHER" id="PTHR42820">
    <property type="entry name" value="SHORT-CHAIN DEHYDROGENASE REDUCTASE"/>
    <property type="match status" value="1"/>
</dbReference>
<dbReference type="RefSeq" id="WP_106408922.1">
    <property type="nucleotide sequence ID" value="NZ_CADIKG010000001.1"/>
</dbReference>
<dbReference type="InterPro" id="IPR036291">
    <property type="entry name" value="NAD(P)-bd_dom_sf"/>
</dbReference>
<dbReference type="Gene3D" id="3.40.50.720">
    <property type="entry name" value="NAD(P)-binding Rossmann-like Domain"/>
    <property type="match status" value="2"/>
</dbReference>
<sequence>MRPSAPLDGRTALVTSGAGGIGAACAHALVADGAAVVPMGRRHDALERTQRQLTDAVPGSRVANPVLFLASDEARFVNGAELRIDNAQRVSSL</sequence>
<gene>
    <name evidence="1" type="ORF">LMG29660_00701</name>
</gene>
<dbReference type="PROSITE" id="PS51257">
    <property type="entry name" value="PROKAR_LIPOPROTEIN"/>
    <property type="match status" value="1"/>
</dbReference>
<dbReference type="AlphaFoldDB" id="A0A6J5D2X5"/>
<dbReference type="OrthoDB" id="8991930at2"/>
<dbReference type="SUPFAM" id="SSF51735">
    <property type="entry name" value="NAD(P)-binding Rossmann-fold domains"/>
    <property type="match status" value="2"/>
</dbReference>
<name>A0A6J5D2X5_9BURK</name>
<organism evidence="1 2">
    <name type="scientific">Burkholderia puraquae</name>
    <dbReference type="NCBI Taxonomy" id="1904757"/>
    <lineage>
        <taxon>Bacteria</taxon>
        <taxon>Pseudomonadati</taxon>
        <taxon>Pseudomonadota</taxon>
        <taxon>Betaproteobacteria</taxon>
        <taxon>Burkholderiales</taxon>
        <taxon>Burkholderiaceae</taxon>
        <taxon>Burkholderia</taxon>
        <taxon>Burkholderia cepacia complex</taxon>
    </lineage>
</organism>
<accession>A0A6J5D2X5</accession>
<dbReference type="Proteomes" id="UP000494135">
    <property type="component" value="Unassembled WGS sequence"/>
</dbReference>
<reference evidence="1 2" key="1">
    <citation type="submission" date="2020-04" db="EMBL/GenBank/DDBJ databases">
        <authorList>
            <person name="De Canck E."/>
        </authorList>
    </citation>
    <scope>NUCLEOTIDE SEQUENCE [LARGE SCALE GENOMIC DNA]</scope>
    <source>
        <strain evidence="1 2">LMG 29660</strain>
    </source>
</reference>
<dbReference type="EMBL" id="CADIKG010000001">
    <property type="protein sequence ID" value="CAB3747767.1"/>
    <property type="molecule type" value="Genomic_DNA"/>
</dbReference>
<proteinExistence type="predicted"/>
<evidence type="ECO:0000313" key="2">
    <source>
        <dbReference type="Proteomes" id="UP000494135"/>
    </source>
</evidence>
<dbReference type="PANTHER" id="PTHR42820:SF1">
    <property type="entry name" value="SHORT-CHAIN DEHYDROGENASE_REDUCTASE FAMILY PROTEIN"/>
    <property type="match status" value="1"/>
</dbReference>